<evidence type="ECO:0000313" key="10">
    <source>
        <dbReference type="Proteomes" id="UP000219369"/>
    </source>
</evidence>
<dbReference type="VEuPathDB" id="FungiDB:FOXG_10233"/>
<feature type="domain" description="Major facilitator superfamily (MFS) profile" evidence="8">
    <location>
        <begin position="41"/>
        <end position="479"/>
    </location>
</feature>
<dbReference type="AlphaFoldDB" id="A0A2H3TU24"/>
<dbReference type="InterPro" id="IPR005829">
    <property type="entry name" value="Sugar_transporter_CS"/>
</dbReference>
<dbReference type="FunFam" id="1.20.1250.20:FF:000134">
    <property type="entry name" value="MFS sugar transporter protein"/>
    <property type="match status" value="1"/>
</dbReference>
<feature type="transmembrane region" description="Helical" evidence="7">
    <location>
        <begin position="134"/>
        <end position="155"/>
    </location>
</feature>
<dbReference type="VEuPathDB" id="FungiDB:FOXG_10234"/>
<protein>
    <submittedName>
        <fullName evidence="9">Related to hexose transporter protein</fullName>
    </submittedName>
</protein>
<dbReference type="InterPro" id="IPR050360">
    <property type="entry name" value="MFS_Sugar_Transporters"/>
</dbReference>
<evidence type="ECO:0000313" key="9">
    <source>
        <dbReference type="EMBL" id="SCO91165.1"/>
    </source>
</evidence>
<name>A0A2H3TU24_FUSOX</name>
<feature type="transmembrane region" description="Helical" evidence="7">
    <location>
        <begin position="456"/>
        <end position="475"/>
    </location>
</feature>
<keyword evidence="4 7" id="KW-0812">Transmembrane</keyword>
<dbReference type="PANTHER" id="PTHR48022">
    <property type="entry name" value="PLASTIDIC GLUCOSE TRANSPORTER 4"/>
    <property type="match status" value="1"/>
</dbReference>
<feature type="transmembrane region" description="Helical" evidence="7">
    <location>
        <begin position="356"/>
        <end position="380"/>
    </location>
</feature>
<keyword evidence="3" id="KW-0813">Transport</keyword>
<feature type="transmembrane region" description="Helical" evidence="7">
    <location>
        <begin position="427"/>
        <end position="444"/>
    </location>
</feature>
<evidence type="ECO:0000256" key="2">
    <source>
        <dbReference type="ARBA" id="ARBA00010992"/>
    </source>
</evidence>
<dbReference type="EMBL" id="FMJY01000009">
    <property type="protein sequence ID" value="SCO91165.1"/>
    <property type="molecule type" value="Genomic_DNA"/>
</dbReference>
<dbReference type="VEuPathDB" id="FungiDB:FOMG_15957"/>
<gene>
    <name evidence="9" type="ORF">FRV6_15293</name>
</gene>
<evidence type="ECO:0000256" key="1">
    <source>
        <dbReference type="ARBA" id="ARBA00004141"/>
    </source>
</evidence>
<dbReference type="VEuPathDB" id="FungiDB:FOMG_15958"/>
<dbReference type="OrthoDB" id="6133115at2759"/>
<feature type="transmembrane region" description="Helical" evidence="7">
    <location>
        <begin position="290"/>
        <end position="316"/>
    </location>
</feature>
<evidence type="ECO:0000256" key="7">
    <source>
        <dbReference type="SAM" id="Phobius"/>
    </source>
</evidence>
<dbReference type="SUPFAM" id="SSF103473">
    <property type="entry name" value="MFS general substrate transporter"/>
    <property type="match status" value="1"/>
</dbReference>
<dbReference type="Pfam" id="PF00083">
    <property type="entry name" value="Sugar_tr"/>
    <property type="match status" value="1"/>
</dbReference>
<comment type="subcellular location">
    <subcellularLocation>
        <location evidence="1">Membrane</location>
        <topology evidence="1">Multi-pass membrane protein</topology>
    </subcellularLocation>
</comment>
<keyword evidence="6 7" id="KW-0472">Membrane</keyword>
<evidence type="ECO:0000256" key="4">
    <source>
        <dbReference type="ARBA" id="ARBA00022692"/>
    </source>
</evidence>
<dbReference type="VEuPathDB" id="FungiDB:FOZG_02195"/>
<dbReference type="VEuPathDB" id="FungiDB:HZS61_001950"/>
<dbReference type="GO" id="GO:0005351">
    <property type="term" value="F:carbohydrate:proton symporter activity"/>
    <property type="evidence" value="ECO:0007669"/>
    <property type="project" value="TreeGrafter"/>
</dbReference>
<evidence type="ECO:0000259" key="8">
    <source>
        <dbReference type="PROSITE" id="PS50850"/>
    </source>
</evidence>
<dbReference type="InterPro" id="IPR020846">
    <property type="entry name" value="MFS_dom"/>
</dbReference>
<dbReference type="VEuPathDB" id="FungiDB:FOC1_g10004337"/>
<feature type="transmembrane region" description="Helical" evidence="7">
    <location>
        <begin position="200"/>
        <end position="220"/>
    </location>
</feature>
<feature type="transmembrane region" description="Helical" evidence="7">
    <location>
        <begin position="78"/>
        <end position="98"/>
    </location>
</feature>
<dbReference type="GO" id="GO:0016020">
    <property type="term" value="C:membrane"/>
    <property type="evidence" value="ECO:0007669"/>
    <property type="project" value="UniProtKB-SubCell"/>
</dbReference>
<accession>A0A2H3TU24</accession>
<dbReference type="PANTHER" id="PTHR48022:SF3">
    <property type="entry name" value="HEXOSE TRANSPORTER PROTEIN (AFU_ORTHOLOGUE AFUA_8G04480)-RELATED"/>
    <property type="match status" value="1"/>
</dbReference>
<feature type="transmembrane region" description="Helical" evidence="7">
    <location>
        <begin position="35"/>
        <end position="54"/>
    </location>
</feature>
<feature type="transmembrane region" description="Helical" evidence="7">
    <location>
        <begin position="110"/>
        <end position="128"/>
    </location>
</feature>
<feature type="transmembrane region" description="Helical" evidence="7">
    <location>
        <begin position="386"/>
        <end position="415"/>
    </location>
</feature>
<dbReference type="VEuPathDB" id="FungiDB:FOIG_08385"/>
<evidence type="ECO:0000256" key="3">
    <source>
        <dbReference type="ARBA" id="ARBA00022448"/>
    </source>
</evidence>
<dbReference type="InterPro" id="IPR036259">
    <property type="entry name" value="MFS_trans_sf"/>
</dbReference>
<reference evidence="10" key="1">
    <citation type="submission" date="2016-09" db="EMBL/GenBank/DDBJ databases">
        <authorList>
            <person name="Guldener U."/>
        </authorList>
    </citation>
    <scope>NUCLEOTIDE SEQUENCE [LARGE SCALE GENOMIC DNA]</scope>
    <source>
        <strain evidence="10">V64-1</strain>
    </source>
</reference>
<feature type="transmembrane region" description="Helical" evidence="7">
    <location>
        <begin position="328"/>
        <end position="349"/>
    </location>
</feature>
<dbReference type="Gene3D" id="1.20.1250.20">
    <property type="entry name" value="MFS general substrate transporter like domains"/>
    <property type="match status" value="1"/>
</dbReference>
<dbReference type="VEuPathDB" id="FungiDB:FOC4_g10010245"/>
<comment type="similarity">
    <text evidence="2">Belongs to the major facilitator superfamily. Sugar transporter (TC 2.A.1.1) family.</text>
</comment>
<organism evidence="9 10">
    <name type="scientific">Fusarium oxysporum</name>
    <name type="common">Fusarium vascular wilt</name>
    <dbReference type="NCBI Taxonomy" id="5507"/>
    <lineage>
        <taxon>Eukaryota</taxon>
        <taxon>Fungi</taxon>
        <taxon>Dikarya</taxon>
        <taxon>Ascomycota</taxon>
        <taxon>Pezizomycotina</taxon>
        <taxon>Sordariomycetes</taxon>
        <taxon>Hypocreomycetidae</taxon>
        <taxon>Hypocreales</taxon>
        <taxon>Nectriaceae</taxon>
        <taxon>Fusarium</taxon>
        <taxon>Fusarium oxysporum species complex</taxon>
    </lineage>
</organism>
<dbReference type="PROSITE" id="PS00217">
    <property type="entry name" value="SUGAR_TRANSPORT_2"/>
    <property type="match status" value="1"/>
</dbReference>
<dbReference type="Proteomes" id="UP000219369">
    <property type="component" value="Unassembled WGS sequence"/>
</dbReference>
<feature type="transmembrane region" description="Helical" evidence="7">
    <location>
        <begin position="167"/>
        <end position="188"/>
    </location>
</feature>
<evidence type="ECO:0000256" key="5">
    <source>
        <dbReference type="ARBA" id="ARBA00022989"/>
    </source>
</evidence>
<dbReference type="InterPro" id="IPR005828">
    <property type="entry name" value="MFS_sugar_transport-like"/>
</dbReference>
<proteinExistence type="inferred from homology"/>
<evidence type="ECO:0000256" key="6">
    <source>
        <dbReference type="ARBA" id="ARBA00023136"/>
    </source>
</evidence>
<dbReference type="PROSITE" id="PS50850">
    <property type="entry name" value="MFS"/>
    <property type="match status" value="1"/>
</dbReference>
<sequence length="516" mass="56680">MRASEAPVKKADTVADTLASVLPSDGKPWYKQGHLLRLNFIILSLVMFSSANGYDGSLMNGLQALPKWNQFMNMPQGAWLGFINAIYWFMNGLSFFLAAWTSNKYGRKPGLYIGYVFLVSGTVLQTAAHNPAAFIAARGLLGAAAGWYTSGAPLLINEIAYPTHRAIASACFQCGFYLGSIISAWVTFGTRNYGSSWDWRLPSLMQILLPALAFPGFFIAPESPRWLASVDRNEEAAQVIAKHHAGGDINSPLVQFETEEITNTIKAEQEAHASASYADMLKTKGNRWRLLISVSLGVFSQWSGNGVVSYYLALVLQTVGITSVTHQTLISACLQVWNLIWAVAAAACVEKLGRRPLFLTSAATMLASYIVITGLSGSFANTGNSAVGVAVIPLLFVFFAGYDIALTPLVIAYPIEIWQYQLRSRGFSVMWSSGILAGIFNMFVNPIALGSIGWKYYFTYIVFLIAFLVIAYFFYPETRGRTLEQMAYIFDGEDADTQHLQGKAKVMYVEVDHKSG</sequence>
<keyword evidence="5 7" id="KW-1133">Transmembrane helix</keyword>
<dbReference type="PROSITE" id="PS00216">
    <property type="entry name" value="SUGAR_TRANSPORT_1"/>
    <property type="match status" value="1"/>
</dbReference>